<sequence>MKTPNAAMETAMKELSVQQEQIFAFATAAFDRLNPEEDDPTVYYLLKTLCDMAGQASALLEVKNLMARMESNVAAAPALEALNVARRN</sequence>
<protein>
    <submittedName>
        <fullName evidence="1">Uncharacterized protein</fullName>
    </submittedName>
</protein>
<dbReference type="RefSeq" id="WP_147251623.1">
    <property type="nucleotide sequence ID" value="NZ_JACCEU010000007.1"/>
</dbReference>
<comment type="caution">
    <text evidence="1">The sequence shown here is derived from an EMBL/GenBank/DDBJ whole genome shotgun (WGS) entry which is preliminary data.</text>
</comment>
<gene>
    <name evidence="1" type="ORF">DFR37_10699</name>
</gene>
<name>A0A366HAB7_9BURK</name>
<keyword evidence="2" id="KW-1185">Reference proteome</keyword>
<organism evidence="1 2">
    <name type="scientific">Eoetvoesiella caeni</name>
    <dbReference type="NCBI Taxonomy" id="645616"/>
    <lineage>
        <taxon>Bacteria</taxon>
        <taxon>Pseudomonadati</taxon>
        <taxon>Pseudomonadota</taxon>
        <taxon>Betaproteobacteria</taxon>
        <taxon>Burkholderiales</taxon>
        <taxon>Alcaligenaceae</taxon>
        <taxon>Eoetvoesiella</taxon>
    </lineage>
</organism>
<reference evidence="1 2" key="1">
    <citation type="submission" date="2018-06" db="EMBL/GenBank/DDBJ databases">
        <title>Genomic Encyclopedia of Type Strains, Phase IV (KMG-IV): sequencing the most valuable type-strain genomes for metagenomic binning, comparative biology and taxonomic classification.</title>
        <authorList>
            <person name="Goeker M."/>
        </authorList>
    </citation>
    <scope>NUCLEOTIDE SEQUENCE [LARGE SCALE GENOMIC DNA]</scope>
    <source>
        <strain evidence="1 2">DSM 25520</strain>
    </source>
</reference>
<dbReference type="Proteomes" id="UP000253628">
    <property type="component" value="Unassembled WGS sequence"/>
</dbReference>
<dbReference type="AlphaFoldDB" id="A0A366HAB7"/>
<accession>A0A366HAB7</accession>
<evidence type="ECO:0000313" key="1">
    <source>
        <dbReference type="EMBL" id="RBP38807.1"/>
    </source>
</evidence>
<dbReference type="EMBL" id="QNRQ01000006">
    <property type="protein sequence ID" value="RBP38807.1"/>
    <property type="molecule type" value="Genomic_DNA"/>
</dbReference>
<evidence type="ECO:0000313" key="2">
    <source>
        <dbReference type="Proteomes" id="UP000253628"/>
    </source>
</evidence>
<proteinExistence type="predicted"/>